<dbReference type="PROSITE" id="PS00411">
    <property type="entry name" value="KINESIN_MOTOR_1"/>
    <property type="match status" value="1"/>
</dbReference>
<dbReference type="InterPro" id="IPR047149">
    <property type="entry name" value="KIF11-like"/>
</dbReference>
<feature type="coiled-coil region" evidence="12">
    <location>
        <begin position="457"/>
        <end position="526"/>
    </location>
</feature>
<dbReference type="CDD" id="cd01364">
    <property type="entry name" value="KISc_BimC_Eg5"/>
    <property type="match status" value="1"/>
</dbReference>
<dbReference type="GO" id="GO:0008574">
    <property type="term" value="F:plus-end-directed microtubule motor activity"/>
    <property type="evidence" value="ECO:0007669"/>
    <property type="project" value="TreeGrafter"/>
</dbReference>
<feature type="binding site" evidence="11">
    <location>
        <begin position="105"/>
        <end position="112"/>
    </location>
    <ligand>
        <name>ATP</name>
        <dbReference type="ChEBI" id="CHEBI:30616"/>
    </ligand>
</feature>
<dbReference type="GO" id="GO:0051231">
    <property type="term" value="P:spindle elongation"/>
    <property type="evidence" value="ECO:0007669"/>
    <property type="project" value="TreeGrafter"/>
</dbReference>
<dbReference type="EMBL" id="KT986240">
    <property type="protein sequence ID" value="AMS24214.1"/>
    <property type="molecule type" value="mRNA"/>
</dbReference>
<dbReference type="InterPro" id="IPR001752">
    <property type="entry name" value="Kinesin_motor_dom"/>
</dbReference>
<dbReference type="InterPro" id="IPR047241">
    <property type="entry name" value="KIF11-like_kin_motor_dom"/>
</dbReference>
<keyword evidence="6 11" id="KW-0067">ATP-binding</keyword>
<comment type="similarity">
    <text evidence="9">Belongs to the TRAFAC class myosin-kinesin ATPase superfamily. Kinesin family. KIN-5/BimC subfamily.</text>
</comment>
<dbReference type="InterPro" id="IPR027417">
    <property type="entry name" value="P-loop_NTPase"/>
</dbReference>
<keyword evidence="12" id="KW-0175">Coiled coil</keyword>
<dbReference type="PANTHER" id="PTHR47970">
    <property type="entry name" value="KINESIN-LIKE PROTEIN KIF11"/>
    <property type="match status" value="1"/>
</dbReference>
<evidence type="ECO:0000256" key="11">
    <source>
        <dbReference type="PROSITE-ProRule" id="PRU00283"/>
    </source>
</evidence>
<keyword evidence="5 11" id="KW-0547">Nucleotide-binding</keyword>
<dbReference type="SMART" id="SM00129">
    <property type="entry name" value="KISc"/>
    <property type="match status" value="1"/>
</dbReference>
<comment type="function">
    <text evidence="10">Responsible for microtubule translocation. May be important for the organization of phragmoplast-specific arrays of microtubules. Plays an essential role in stabilizing the mitotic spindle. Required during mitotic cytokinesis.</text>
</comment>
<sequence>MPRSPSPIPLSPFKDRSDRGTVNVQVLLRCRPLCDDEIRNNDPYVVHCDEERSEVIVSSKLFDRTFTFDRVYGPETEQKDLYDESIANIVNDVLEGFNCTIFAYGQTGTGKTYTMEGLLRNSKDAEELPAGAGIIPRALQQIYNALESQRMDYSMKATYLEIYNEEITDLLAPDENLFSPSPRKPSLVLMEDGKGGVMVRGLEEELVFSEKQIFGLLERGSSKRRTAETLLNKQSNRSHSIFSIILHMRDANLVSEELIKCGRLNLVDLAGSENILRSGAREERAREAGEINKSLLTLGRVISSLAEHSGHVPYRDSKLTRLLRESLGGKTKTCIIATIAPSLRCLEETLSTLDYAYRAKNIKNRPEVNQKMRKSTLIKELYTEIEKLKTDVLAARQKNGVYIPHDHYVQEEAEKKAMSEKLRQMDCEQKLKDKQIDDMQKSLGSQGQLCGYMRAKLDEAQKRLEQTTSALYDAKEKLKQVHQWLKDRDQTIIKLEQSESSLIENAENLQSDLENCTSQISILQQQLDERNNVHLQNHKLVKEFKSELEGQLEALRELVACSVSQQQERFQSMEEQLQQFLSRKENVSEDLKSKVTSLKDSYSSGIKNLVDVVELHYNDSQAVSEKLKTVVTDQTSAREKLLLAVITEAELLLKDFQTAIHIQESEVTGFTEKMRKESLQNIEASRTISQIITGFFVDIQKTTTELGQSMSESHQMKQQYLDKLQKSYQECSRNEEEILMEKIKEMMSAANARKSEMLNAHLKHLHEIGAKDLSEMQSKVTVLNNNSSEVQSKWQGYIERAESVFTNQSAALSSKNNEFQGALLECTNDTNAARERWKGLQESLKELEGDSTVKIESIIKEELDGNNLLLTKVKETDQSIASTIKSTYTTVLKLIEGSLTVDKDTGHEALYSCCTQSAALAELKSSHHASTLDIKRRTDKCLKKDFVREEGTTATQVAESRPITPTKEHLELRCQSSPEPELPMHDFNKIITEFRERNKILLSDRSDFN</sequence>
<feature type="coiled-coil region" evidence="12">
    <location>
        <begin position="721"/>
        <end position="753"/>
    </location>
</feature>
<evidence type="ECO:0000256" key="5">
    <source>
        <dbReference type="ARBA" id="ARBA00022741"/>
    </source>
</evidence>
<dbReference type="PANTHER" id="PTHR47970:SF12">
    <property type="entry name" value="KINESIN FAMILY MEMBER 11"/>
    <property type="match status" value="1"/>
</dbReference>
<feature type="coiled-coil region" evidence="12">
    <location>
        <begin position="378"/>
        <end position="428"/>
    </location>
</feature>
<dbReference type="PRINTS" id="PR00380">
    <property type="entry name" value="KINESINHEAVY"/>
</dbReference>
<evidence type="ECO:0000256" key="4">
    <source>
        <dbReference type="ARBA" id="ARBA00022701"/>
    </source>
</evidence>
<dbReference type="FunFam" id="3.40.850.10:FF:000019">
    <property type="entry name" value="Kinesin-like protein KIN-5D"/>
    <property type="match status" value="1"/>
</dbReference>
<evidence type="ECO:0000256" key="7">
    <source>
        <dbReference type="ARBA" id="ARBA00023175"/>
    </source>
</evidence>
<dbReference type="GO" id="GO:0005524">
    <property type="term" value="F:ATP binding"/>
    <property type="evidence" value="ECO:0007669"/>
    <property type="project" value="UniProtKB-UniRule"/>
</dbReference>
<dbReference type="Gene3D" id="3.40.850.10">
    <property type="entry name" value="Kinesin motor domain"/>
    <property type="match status" value="1"/>
</dbReference>
<feature type="domain" description="Kinesin motor" evidence="13">
    <location>
        <begin position="23"/>
        <end position="362"/>
    </location>
</feature>
<dbReference type="InterPro" id="IPR036961">
    <property type="entry name" value="Kinesin_motor_dom_sf"/>
</dbReference>
<dbReference type="GO" id="GO:0007018">
    <property type="term" value="P:microtubule-based movement"/>
    <property type="evidence" value="ECO:0007669"/>
    <property type="project" value="InterPro"/>
</dbReference>
<dbReference type="AlphaFoldDB" id="A0A142KW94"/>
<evidence type="ECO:0000256" key="10">
    <source>
        <dbReference type="ARBA" id="ARBA00046159"/>
    </source>
</evidence>
<accession>A0A142KW94</accession>
<feature type="coiled-coil region" evidence="12">
    <location>
        <begin position="563"/>
        <end position="590"/>
    </location>
</feature>
<evidence type="ECO:0000256" key="3">
    <source>
        <dbReference type="ARBA" id="ARBA00022528"/>
    </source>
</evidence>
<evidence type="ECO:0000256" key="8">
    <source>
        <dbReference type="ARBA" id="ARBA00023212"/>
    </source>
</evidence>
<dbReference type="Pfam" id="PF00225">
    <property type="entry name" value="Kinesin"/>
    <property type="match status" value="1"/>
</dbReference>
<evidence type="ECO:0000256" key="6">
    <source>
        <dbReference type="ARBA" id="ARBA00022840"/>
    </source>
</evidence>
<keyword evidence="3" id="KW-0150">Chloroplast</keyword>
<keyword evidence="4" id="KW-0493">Microtubule</keyword>
<dbReference type="GO" id="GO:0008017">
    <property type="term" value="F:microtubule binding"/>
    <property type="evidence" value="ECO:0007669"/>
    <property type="project" value="InterPro"/>
</dbReference>
<comment type="subcellular location">
    <subcellularLocation>
        <location evidence="1">Cytoplasm</location>
        <location evidence="1">Cytoskeleton</location>
        <location evidence="1">Spindle</location>
    </subcellularLocation>
</comment>
<dbReference type="GO" id="GO:0090307">
    <property type="term" value="P:mitotic spindle assembly"/>
    <property type="evidence" value="ECO:0007669"/>
    <property type="project" value="TreeGrafter"/>
</dbReference>
<keyword evidence="2" id="KW-0963">Cytoplasm</keyword>
<keyword evidence="3" id="KW-0934">Plastid</keyword>
<dbReference type="SUPFAM" id="SSF52540">
    <property type="entry name" value="P-loop containing nucleoside triphosphate hydrolases"/>
    <property type="match status" value="1"/>
</dbReference>
<protein>
    <submittedName>
        <fullName evidence="14">Kinesin 5a protein</fullName>
    </submittedName>
</protein>
<dbReference type="GO" id="GO:0072686">
    <property type="term" value="C:mitotic spindle"/>
    <property type="evidence" value="ECO:0007669"/>
    <property type="project" value="TreeGrafter"/>
</dbReference>
<evidence type="ECO:0000256" key="2">
    <source>
        <dbReference type="ARBA" id="ARBA00022490"/>
    </source>
</evidence>
<evidence type="ECO:0000256" key="12">
    <source>
        <dbReference type="SAM" id="Coils"/>
    </source>
</evidence>
<organism evidence="14">
    <name type="scientific">Marsilea vestita</name>
    <name type="common">Hairy water-clover</name>
    <dbReference type="NCBI Taxonomy" id="59764"/>
    <lineage>
        <taxon>Eukaryota</taxon>
        <taxon>Viridiplantae</taxon>
        <taxon>Streptophyta</taxon>
        <taxon>Embryophyta</taxon>
        <taxon>Tracheophyta</taxon>
        <taxon>Polypodiopsida</taxon>
        <taxon>Polypodiidae</taxon>
        <taxon>Salviniales</taxon>
        <taxon>Marsileaceae</taxon>
        <taxon>Marsilea</taxon>
    </lineage>
</organism>
<evidence type="ECO:0000256" key="1">
    <source>
        <dbReference type="ARBA" id="ARBA00004186"/>
    </source>
</evidence>
<dbReference type="InterPro" id="IPR019821">
    <property type="entry name" value="Kinesin_motor_CS"/>
</dbReference>
<reference evidence="14" key="1">
    <citation type="journal article" date="2016" name="Cytoskeleton">
        <title>Transcriptome analysis reveals a diverse family of kinesins essential for spermatogenesis in the fern Marsilea.</title>
        <authorList>
            <person name="Tomei E.J."/>
            <person name="Wolniak S.M."/>
        </authorList>
    </citation>
    <scope>NUCLEOTIDE SEQUENCE</scope>
</reference>
<dbReference type="GO" id="GO:0005876">
    <property type="term" value="C:spindle microtubule"/>
    <property type="evidence" value="ECO:0007669"/>
    <property type="project" value="TreeGrafter"/>
</dbReference>
<evidence type="ECO:0000259" key="13">
    <source>
        <dbReference type="PROSITE" id="PS50067"/>
    </source>
</evidence>
<name>A0A142KW94_MARVE</name>
<keyword evidence="7 11" id="KW-0505">Motor protein</keyword>
<evidence type="ECO:0000313" key="14">
    <source>
        <dbReference type="EMBL" id="AMS24214.1"/>
    </source>
</evidence>
<dbReference type="PROSITE" id="PS50067">
    <property type="entry name" value="KINESIN_MOTOR_2"/>
    <property type="match status" value="1"/>
</dbReference>
<keyword evidence="8" id="KW-0206">Cytoskeleton</keyword>
<proteinExistence type="evidence at transcript level"/>
<evidence type="ECO:0000256" key="9">
    <source>
        <dbReference type="ARBA" id="ARBA00034704"/>
    </source>
</evidence>